<dbReference type="Proteomes" id="UP000194439">
    <property type="component" value="Unassembled WGS sequence"/>
</dbReference>
<dbReference type="RefSeq" id="WP_088029737.1">
    <property type="nucleotide sequence ID" value="NZ_FWZD01000072.1"/>
</dbReference>
<evidence type="ECO:0000313" key="2">
    <source>
        <dbReference type="Proteomes" id="UP000194439"/>
    </source>
</evidence>
<dbReference type="InterPro" id="IPR024211">
    <property type="entry name" value="DUF3841"/>
</dbReference>
<evidence type="ECO:0000313" key="1">
    <source>
        <dbReference type="EMBL" id="SME45337.1"/>
    </source>
</evidence>
<dbReference type="AlphaFoldDB" id="A0A1Y6AMG1"/>
<dbReference type="EMBL" id="FWZD01000072">
    <property type="protein sequence ID" value="SME45337.1"/>
    <property type="molecule type" value="Genomic_DNA"/>
</dbReference>
<gene>
    <name evidence="1" type="ORF">BACERE00185_04961</name>
</gene>
<organism evidence="1 2">
    <name type="scientific">Bacillus mobilis</name>
    <dbReference type="NCBI Taxonomy" id="2026190"/>
    <lineage>
        <taxon>Bacteria</taxon>
        <taxon>Bacillati</taxon>
        <taxon>Bacillota</taxon>
        <taxon>Bacilli</taxon>
        <taxon>Bacillales</taxon>
        <taxon>Bacillaceae</taxon>
        <taxon>Bacillus</taxon>
        <taxon>Bacillus cereus group</taxon>
    </lineage>
</organism>
<sequence>MIVYTVKPLHIYKKMQEVGFYHGDENYVCPYFKSPYAWMMEQMKERIPNYDGRTYPVWVWNKRPDQNRPALLSKGQRGVILTLDIPDEVILWSCFSSWHSVLNNSPITTTEKEWDQFAAEGFPKDKMIATWPRIFDFDWLQSLDKDWIKFDPDWIQGVTPRIEMKHIIKAKRFIAK</sequence>
<proteinExistence type="predicted"/>
<dbReference type="Pfam" id="PF12952">
    <property type="entry name" value="DUF3841"/>
    <property type="match status" value="1"/>
</dbReference>
<reference evidence="2" key="1">
    <citation type="submission" date="2017-04" db="EMBL/GenBank/DDBJ databases">
        <authorList>
            <person name="Criscuolo A."/>
        </authorList>
    </citation>
    <scope>NUCLEOTIDE SEQUENCE [LARGE SCALE GENOMIC DNA]</scope>
</reference>
<protein>
    <recommendedName>
        <fullName evidence="3">DUF3841 domain-containing protein</fullName>
    </recommendedName>
</protein>
<name>A0A1Y6AMG1_9BACI</name>
<accession>A0A1Y6AMG1</accession>
<evidence type="ECO:0008006" key="3">
    <source>
        <dbReference type="Google" id="ProtNLM"/>
    </source>
</evidence>